<feature type="region of interest" description="Disordered" evidence="7">
    <location>
        <begin position="176"/>
        <end position="197"/>
    </location>
</feature>
<evidence type="ECO:0000313" key="11">
    <source>
        <dbReference type="WBParaSite" id="EVEC_0001318601-mRNA-1"/>
    </source>
</evidence>
<keyword evidence="3 5" id="KW-0371">Homeobox</keyword>
<evidence type="ECO:0000256" key="4">
    <source>
        <dbReference type="ARBA" id="ARBA00023242"/>
    </source>
</evidence>
<dbReference type="InterPro" id="IPR017970">
    <property type="entry name" value="Homeobox_CS"/>
</dbReference>
<name>A0A0N4VQ94_ENTVE</name>
<reference evidence="11" key="1">
    <citation type="submission" date="2017-02" db="UniProtKB">
        <authorList>
            <consortium name="WormBaseParasite"/>
        </authorList>
    </citation>
    <scope>IDENTIFICATION</scope>
</reference>
<dbReference type="InterPro" id="IPR050848">
    <property type="entry name" value="Homeobox_TF"/>
</dbReference>
<dbReference type="EMBL" id="UXUI01014228">
    <property type="protein sequence ID" value="VDD97589.1"/>
    <property type="molecule type" value="Genomic_DNA"/>
</dbReference>
<dbReference type="AlphaFoldDB" id="A0A0N4VQ94"/>
<evidence type="ECO:0000256" key="2">
    <source>
        <dbReference type="ARBA" id="ARBA00023125"/>
    </source>
</evidence>
<accession>A0A0N4VQ94</accession>
<evidence type="ECO:0000256" key="5">
    <source>
        <dbReference type="PROSITE-ProRule" id="PRU00108"/>
    </source>
</evidence>
<dbReference type="PRINTS" id="PR00024">
    <property type="entry name" value="HOMEOBOX"/>
</dbReference>
<evidence type="ECO:0000313" key="10">
    <source>
        <dbReference type="Proteomes" id="UP000274131"/>
    </source>
</evidence>
<keyword evidence="2 5" id="KW-0238">DNA-binding</keyword>
<dbReference type="GO" id="GO:0005634">
    <property type="term" value="C:nucleus"/>
    <property type="evidence" value="ECO:0007669"/>
    <property type="project" value="UniProtKB-SubCell"/>
</dbReference>
<dbReference type="Proteomes" id="UP000274131">
    <property type="component" value="Unassembled WGS sequence"/>
</dbReference>
<dbReference type="Gene3D" id="1.10.10.60">
    <property type="entry name" value="Homeodomain-like"/>
    <property type="match status" value="1"/>
</dbReference>
<feature type="DNA-binding region" description="Homeobox" evidence="5">
    <location>
        <begin position="118"/>
        <end position="177"/>
    </location>
</feature>
<dbReference type="SMART" id="SM00389">
    <property type="entry name" value="HOX"/>
    <property type="match status" value="1"/>
</dbReference>
<feature type="domain" description="Homeobox" evidence="8">
    <location>
        <begin position="116"/>
        <end position="176"/>
    </location>
</feature>
<keyword evidence="10" id="KW-1185">Reference proteome</keyword>
<dbReference type="FunFam" id="1.10.10.60:FF:000373">
    <property type="entry name" value="Blast:Brain-specific homeobox protein"/>
    <property type="match status" value="1"/>
</dbReference>
<protein>
    <submittedName>
        <fullName evidence="11">Homeobox domain-containing protein</fullName>
    </submittedName>
</protein>
<dbReference type="PANTHER" id="PTHR24333:SF8">
    <property type="entry name" value="HOMEOBOX PROTEIN CEH-62"/>
    <property type="match status" value="1"/>
</dbReference>
<dbReference type="PROSITE" id="PS00027">
    <property type="entry name" value="HOMEOBOX_1"/>
    <property type="match status" value="1"/>
</dbReference>
<keyword evidence="4 5" id="KW-0539">Nucleus</keyword>
<feature type="compositionally biased region" description="Acidic residues" evidence="7">
    <location>
        <begin position="186"/>
        <end position="197"/>
    </location>
</feature>
<dbReference type="PANTHER" id="PTHR24333">
    <property type="entry name" value="HOMEO BOX HB9 LIKE A-RELATED"/>
    <property type="match status" value="1"/>
</dbReference>
<reference evidence="9 10" key="2">
    <citation type="submission" date="2018-10" db="EMBL/GenBank/DDBJ databases">
        <authorList>
            <consortium name="Pathogen Informatics"/>
        </authorList>
    </citation>
    <scope>NUCLEOTIDE SEQUENCE [LARGE SCALE GENOMIC DNA]</scope>
</reference>
<evidence type="ECO:0000256" key="3">
    <source>
        <dbReference type="ARBA" id="ARBA00023155"/>
    </source>
</evidence>
<evidence type="ECO:0000256" key="7">
    <source>
        <dbReference type="SAM" id="MobiDB-lite"/>
    </source>
</evidence>
<dbReference type="InterPro" id="IPR020479">
    <property type="entry name" value="HD_metazoa"/>
</dbReference>
<proteinExistence type="predicted"/>
<dbReference type="OrthoDB" id="6159439at2759"/>
<evidence type="ECO:0000259" key="8">
    <source>
        <dbReference type="PROSITE" id="PS50071"/>
    </source>
</evidence>
<evidence type="ECO:0000256" key="6">
    <source>
        <dbReference type="RuleBase" id="RU000682"/>
    </source>
</evidence>
<dbReference type="GO" id="GO:0000981">
    <property type="term" value="F:DNA-binding transcription factor activity, RNA polymerase II-specific"/>
    <property type="evidence" value="ECO:0007669"/>
    <property type="project" value="InterPro"/>
</dbReference>
<dbReference type="CDD" id="cd00086">
    <property type="entry name" value="homeodomain"/>
    <property type="match status" value="1"/>
</dbReference>
<dbReference type="Pfam" id="PF00046">
    <property type="entry name" value="Homeodomain"/>
    <property type="match status" value="1"/>
</dbReference>
<dbReference type="STRING" id="51028.A0A0N4VQ94"/>
<sequence>MIMERRTVGFSICDILQQSSGANVDTSSLSATNETVSSNLKSDQKASNTPTPTTLIDERIPAIMQEALPLWLTCTPPLSFERNFIVAQRNAAAFPHLWGATGSAESLHLVQLSKSYRRRKARTVFSDHQLQGLEKRFESQRYLSTPERIELATALNLSETQVKTWFQNRRMKHKKIVKKNKGDSCGDADDQDSDASS</sequence>
<organism evidence="11">
    <name type="scientific">Enterobius vermicularis</name>
    <name type="common">Human pinworm</name>
    <dbReference type="NCBI Taxonomy" id="51028"/>
    <lineage>
        <taxon>Eukaryota</taxon>
        <taxon>Metazoa</taxon>
        <taxon>Ecdysozoa</taxon>
        <taxon>Nematoda</taxon>
        <taxon>Chromadorea</taxon>
        <taxon>Rhabditida</taxon>
        <taxon>Spirurina</taxon>
        <taxon>Oxyuridomorpha</taxon>
        <taxon>Oxyuroidea</taxon>
        <taxon>Oxyuridae</taxon>
        <taxon>Enterobius</taxon>
    </lineage>
</organism>
<comment type="subcellular location">
    <subcellularLocation>
        <location evidence="1 5 6">Nucleus</location>
    </subcellularLocation>
</comment>
<dbReference type="SUPFAM" id="SSF46689">
    <property type="entry name" value="Homeodomain-like"/>
    <property type="match status" value="1"/>
</dbReference>
<dbReference type="PROSITE" id="PS50071">
    <property type="entry name" value="HOMEOBOX_2"/>
    <property type="match status" value="1"/>
</dbReference>
<evidence type="ECO:0000256" key="1">
    <source>
        <dbReference type="ARBA" id="ARBA00004123"/>
    </source>
</evidence>
<dbReference type="InterPro" id="IPR009057">
    <property type="entry name" value="Homeodomain-like_sf"/>
</dbReference>
<dbReference type="GO" id="GO:0003677">
    <property type="term" value="F:DNA binding"/>
    <property type="evidence" value="ECO:0007669"/>
    <property type="project" value="UniProtKB-UniRule"/>
</dbReference>
<dbReference type="InterPro" id="IPR001356">
    <property type="entry name" value="HD"/>
</dbReference>
<dbReference type="WBParaSite" id="EVEC_0001318601-mRNA-1">
    <property type="protein sequence ID" value="EVEC_0001318601-mRNA-1"/>
    <property type="gene ID" value="EVEC_0001318601"/>
</dbReference>
<gene>
    <name evidence="9" type="ORF">EVEC_LOCUS12340</name>
</gene>
<evidence type="ECO:0000313" key="9">
    <source>
        <dbReference type="EMBL" id="VDD97589.1"/>
    </source>
</evidence>